<organism evidence="2">
    <name type="scientific">Leptosphaeria maculans (strain JN3 / isolate v23.1.3 / race Av1-4-5-6-7-8)</name>
    <name type="common">Blackleg fungus</name>
    <name type="synonym">Phoma lingam</name>
    <dbReference type="NCBI Taxonomy" id="985895"/>
    <lineage>
        <taxon>Eukaryota</taxon>
        <taxon>Fungi</taxon>
        <taxon>Dikarya</taxon>
        <taxon>Ascomycota</taxon>
        <taxon>Pezizomycotina</taxon>
        <taxon>Dothideomycetes</taxon>
        <taxon>Pleosporomycetidae</taxon>
        <taxon>Pleosporales</taxon>
        <taxon>Pleosporineae</taxon>
        <taxon>Leptosphaeriaceae</taxon>
        <taxon>Plenodomus</taxon>
        <taxon>Plenodomus lingam/Leptosphaeria maculans species complex</taxon>
    </lineage>
</organism>
<gene>
    <name evidence="1" type="ORF">LEMA_uP102360.1</name>
</gene>
<accession>E4ZZI9</accession>
<keyword evidence="2" id="KW-1185">Reference proteome</keyword>
<dbReference type="AlphaFoldDB" id="E4ZZI9"/>
<sequence length="69" mass="7277">MKLTQQAPVPRSYSCQHASIAAYRDWTPGCCLTSACAAAPVLLNSDVCMYDSDTAGRVEMSGSGSEQGM</sequence>
<evidence type="ECO:0000313" key="1">
    <source>
        <dbReference type="EMBL" id="CBX97105.1"/>
    </source>
</evidence>
<dbReference type="EMBL" id="FP929130">
    <property type="protein sequence ID" value="CBX97105.1"/>
    <property type="molecule type" value="Genomic_DNA"/>
</dbReference>
<evidence type="ECO:0000313" key="2">
    <source>
        <dbReference type="Proteomes" id="UP000002668"/>
    </source>
</evidence>
<dbReference type="InParanoid" id="E4ZZI9"/>
<dbReference type="HOGENOM" id="CLU_2776393_0_0_1"/>
<proteinExistence type="predicted"/>
<name>E4ZZI9_LEPMJ</name>
<dbReference type="VEuPathDB" id="FungiDB:LEMA_uP102360.1"/>
<reference evidence="2" key="1">
    <citation type="journal article" date="2011" name="Nat. Commun.">
        <title>Effector diversification within compartments of the Leptosphaeria maculans genome affected by Repeat-Induced Point mutations.</title>
        <authorList>
            <person name="Rouxel T."/>
            <person name="Grandaubert J."/>
            <person name="Hane J.K."/>
            <person name="Hoede C."/>
            <person name="van de Wouw A.P."/>
            <person name="Couloux A."/>
            <person name="Dominguez V."/>
            <person name="Anthouard V."/>
            <person name="Bally P."/>
            <person name="Bourras S."/>
            <person name="Cozijnsen A.J."/>
            <person name="Ciuffetti L.M."/>
            <person name="Degrave A."/>
            <person name="Dilmaghani A."/>
            <person name="Duret L."/>
            <person name="Fudal I."/>
            <person name="Goodwin S.B."/>
            <person name="Gout L."/>
            <person name="Glaser N."/>
            <person name="Linglin J."/>
            <person name="Kema G.H.J."/>
            <person name="Lapalu N."/>
            <person name="Lawrence C.B."/>
            <person name="May K."/>
            <person name="Meyer M."/>
            <person name="Ollivier B."/>
            <person name="Poulain J."/>
            <person name="Schoch C.L."/>
            <person name="Simon A."/>
            <person name="Spatafora J.W."/>
            <person name="Stachowiak A."/>
            <person name="Turgeon B.G."/>
            <person name="Tyler B.M."/>
            <person name="Vincent D."/>
            <person name="Weissenbach J."/>
            <person name="Amselem J."/>
            <person name="Quesneville H."/>
            <person name="Oliver R.P."/>
            <person name="Wincker P."/>
            <person name="Balesdent M.-H."/>
            <person name="Howlett B.J."/>
        </authorList>
    </citation>
    <scope>NUCLEOTIDE SEQUENCE [LARGE SCALE GENOMIC DNA]</scope>
    <source>
        <strain evidence="2">JN3 / isolate v23.1.3 / race Av1-4-5-6-7-8</strain>
    </source>
</reference>
<protein>
    <submittedName>
        <fullName evidence="1">Predicted protein</fullName>
    </submittedName>
</protein>
<dbReference type="Proteomes" id="UP000002668">
    <property type="component" value="Genome"/>
</dbReference>